<feature type="domain" description="Glycoside hydrolase family 2 immunoglobulin-like beta-sandwich" evidence="4">
    <location>
        <begin position="181"/>
        <end position="248"/>
    </location>
</feature>
<dbReference type="InterPro" id="IPR006104">
    <property type="entry name" value="Glyco_hydro_2_N"/>
</dbReference>
<dbReference type="InterPro" id="IPR013783">
    <property type="entry name" value="Ig-like_fold"/>
</dbReference>
<dbReference type="Pfam" id="PF02837">
    <property type="entry name" value="Glyco_hydro_2_N"/>
    <property type="match status" value="1"/>
</dbReference>
<dbReference type="InterPro" id="IPR006102">
    <property type="entry name" value="Ig-like_GH2"/>
</dbReference>
<dbReference type="InterPro" id="IPR006101">
    <property type="entry name" value="Glyco_hydro_2"/>
</dbReference>
<dbReference type="Gene3D" id="2.60.120.260">
    <property type="entry name" value="Galactose-binding domain-like"/>
    <property type="match status" value="1"/>
</dbReference>
<name>A0A7X2NQB6_9FIRM</name>
<protein>
    <submittedName>
        <fullName evidence="7">Glycoside hydrolase family 2 protein</fullName>
    </submittedName>
</protein>
<comment type="caution">
    <text evidence="7">The sequence shown here is derived from an EMBL/GenBank/DDBJ whole genome shotgun (WGS) entry which is preliminary data.</text>
</comment>
<gene>
    <name evidence="7" type="ORF">FYJ51_01310</name>
</gene>
<dbReference type="SUPFAM" id="SSF49303">
    <property type="entry name" value="beta-Galactosidase/glucuronidase domain"/>
    <property type="match status" value="1"/>
</dbReference>
<keyword evidence="2 7" id="KW-0378">Hydrolase</keyword>
<dbReference type="GO" id="GO:0004553">
    <property type="term" value="F:hydrolase activity, hydrolyzing O-glycosyl compounds"/>
    <property type="evidence" value="ECO:0007669"/>
    <property type="project" value="InterPro"/>
</dbReference>
<dbReference type="InterPro" id="IPR008979">
    <property type="entry name" value="Galactose-bd-like_sf"/>
</dbReference>
<dbReference type="Pfam" id="PF00703">
    <property type="entry name" value="Glyco_hydro_2"/>
    <property type="match status" value="1"/>
</dbReference>
<dbReference type="Pfam" id="PF02836">
    <property type="entry name" value="Glyco_hydro_2_C"/>
    <property type="match status" value="1"/>
</dbReference>
<evidence type="ECO:0000259" key="5">
    <source>
        <dbReference type="Pfam" id="PF02836"/>
    </source>
</evidence>
<sequence>MILLDNDWEFTPAWTDAFAEGSGTGEPVRLPHTVKEVPLHEADPASYQMICGYRRMLKIPDDAEGKRLFLQFDGCAHIAEVFVNGKKCAEHRCGYTAFRTEITDLVSLNEENRIAVKLDTTENPSIPPFGFVMDYLAYGGIYRDVWLDVRNQTYLNDVYLRTPRTDQIIAKTQLDGDADGMELQLCVKDEEGNEVLSETWPASEHSHACRIINPHLWSMEDPYLYQAEVSLKKGKEILDTVSRHLGIRTVSIDQDHILLNGKQVFLRGLNRHQCYPYVGYAASQSLQREDARILKAELQVNAVRTSHYPQSQYFLDACDEIGLAVFTEIPGWQHISSDPGWREQCVQNVREMVMQYRNHPSIFLWGVRINESLDDDELYQKTNAAAHELDPDRPTSGVRYLEKSHLLEDVYAFNDFSHNGTNGGVRPKDKVTPDGNKPMLISEANGHMFPTKPYDTWQRRQEHALRHARVLNDAMADGKHAGCFQWCMFDYPTHQDFGSGDRICYHGVMDSFRNPKPAASLYASQGESEPILEVCTPMDIGDYNAGQIGEIYAFTNADEVRLYKNDQFVKSFHSEGWSGLKHGPVKIDDLIGELIRENEHFPEAEAKLIHDCLLAAKEKGMSNLPLSIKLKLLYAMKHYHLTMEDGYRLFGTYVGNWGGKATVWRFDAVKGGKVVKSVVKTPDTKLHLEVKNSNPCMHEGSTYDMSAIRIRLLDSNDNLASYAQIPVCFRAEGPIEIAGPKIAVLEGGMGGTYIRTVGKTGNAVLHIQTDQTESVSVSFIID</sequence>
<evidence type="ECO:0000256" key="3">
    <source>
        <dbReference type="ARBA" id="ARBA00023295"/>
    </source>
</evidence>
<evidence type="ECO:0000259" key="6">
    <source>
        <dbReference type="Pfam" id="PF02837"/>
    </source>
</evidence>
<dbReference type="InterPro" id="IPR051913">
    <property type="entry name" value="GH2_Domain-Containing"/>
</dbReference>
<dbReference type="PANTHER" id="PTHR42732:SF1">
    <property type="entry name" value="BETA-MANNOSIDASE"/>
    <property type="match status" value="1"/>
</dbReference>
<feature type="domain" description="Glycosyl hydrolases family 2 sugar binding" evidence="6">
    <location>
        <begin position="36"/>
        <end position="147"/>
    </location>
</feature>
<evidence type="ECO:0000313" key="7">
    <source>
        <dbReference type="EMBL" id="MSS57549.1"/>
    </source>
</evidence>
<dbReference type="RefSeq" id="WP_154502318.1">
    <property type="nucleotide sequence ID" value="NZ_VUMN01000001.1"/>
</dbReference>
<accession>A0A7X2NQB6</accession>
<proteinExistence type="inferred from homology"/>
<evidence type="ECO:0000313" key="8">
    <source>
        <dbReference type="Proteomes" id="UP000461880"/>
    </source>
</evidence>
<dbReference type="GO" id="GO:0005975">
    <property type="term" value="P:carbohydrate metabolic process"/>
    <property type="evidence" value="ECO:0007669"/>
    <property type="project" value="InterPro"/>
</dbReference>
<keyword evidence="8" id="KW-1185">Reference proteome</keyword>
<dbReference type="AlphaFoldDB" id="A0A7X2NQB6"/>
<dbReference type="Proteomes" id="UP000461880">
    <property type="component" value="Unassembled WGS sequence"/>
</dbReference>
<dbReference type="Gene3D" id="3.20.20.80">
    <property type="entry name" value="Glycosidases"/>
    <property type="match status" value="1"/>
</dbReference>
<dbReference type="SUPFAM" id="SSF51445">
    <property type="entry name" value="(Trans)glycosidases"/>
    <property type="match status" value="1"/>
</dbReference>
<dbReference type="PANTHER" id="PTHR42732">
    <property type="entry name" value="BETA-GALACTOSIDASE"/>
    <property type="match status" value="1"/>
</dbReference>
<keyword evidence="3" id="KW-0326">Glycosidase</keyword>
<dbReference type="Gene3D" id="2.60.40.10">
    <property type="entry name" value="Immunoglobulins"/>
    <property type="match status" value="1"/>
</dbReference>
<dbReference type="PRINTS" id="PR00132">
    <property type="entry name" value="GLHYDRLASE2"/>
</dbReference>
<evidence type="ECO:0000259" key="4">
    <source>
        <dbReference type="Pfam" id="PF00703"/>
    </source>
</evidence>
<dbReference type="InterPro" id="IPR017853">
    <property type="entry name" value="GH"/>
</dbReference>
<dbReference type="EMBL" id="VUMN01000001">
    <property type="protein sequence ID" value="MSS57549.1"/>
    <property type="molecule type" value="Genomic_DNA"/>
</dbReference>
<dbReference type="InterPro" id="IPR006103">
    <property type="entry name" value="Glyco_hydro_2_cat"/>
</dbReference>
<organism evidence="7 8">
    <name type="scientific">Stecheria intestinalis</name>
    <dbReference type="NCBI Taxonomy" id="2606630"/>
    <lineage>
        <taxon>Bacteria</taxon>
        <taxon>Bacillati</taxon>
        <taxon>Bacillota</taxon>
        <taxon>Erysipelotrichia</taxon>
        <taxon>Erysipelotrichales</taxon>
        <taxon>Erysipelotrichaceae</taxon>
        <taxon>Stecheria</taxon>
    </lineage>
</organism>
<reference evidence="7 8" key="1">
    <citation type="submission" date="2019-08" db="EMBL/GenBank/DDBJ databases">
        <title>In-depth cultivation of the pig gut microbiome towards novel bacterial diversity and tailored functional studies.</title>
        <authorList>
            <person name="Wylensek D."/>
            <person name="Hitch T.C.A."/>
            <person name="Clavel T."/>
        </authorList>
    </citation>
    <scope>NUCLEOTIDE SEQUENCE [LARGE SCALE GENOMIC DNA]</scope>
    <source>
        <strain evidence="7 8">Oil+RF-744-GAM-WT-6</strain>
    </source>
</reference>
<dbReference type="InterPro" id="IPR036156">
    <property type="entry name" value="Beta-gal/glucu_dom_sf"/>
</dbReference>
<evidence type="ECO:0000256" key="2">
    <source>
        <dbReference type="ARBA" id="ARBA00022801"/>
    </source>
</evidence>
<comment type="similarity">
    <text evidence="1">Belongs to the glycosyl hydrolase 2 family.</text>
</comment>
<feature type="domain" description="Glycoside hydrolase family 2 catalytic" evidence="5">
    <location>
        <begin position="250"/>
        <end position="523"/>
    </location>
</feature>
<evidence type="ECO:0000256" key="1">
    <source>
        <dbReference type="ARBA" id="ARBA00007401"/>
    </source>
</evidence>
<dbReference type="SUPFAM" id="SSF49785">
    <property type="entry name" value="Galactose-binding domain-like"/>
    <property type="match status" value="1"/>
</dbReference>